<evidence type="ECO:0000313" key="3">
    <source>
        <dbReference type="Proteomes" id="UP000499080"/>
    </source>
</evidence>
<reference evidence="2 3" key="1">
    <citation type="journal article" date="2019" name="Sci. Rep.">
        <title>Orb-weaving spider Araneus ventricosus genome elucidates the spidroin gene catalogue.</title>
        <authorList>
            <person name="Kono N."/>
            <person name="Nakamura H."/>
            <person name="Ohtoshi R."/>
            <person name="Moran D.A.P."/>
            <person name="Shinohara A."/>
            <person name="Yoshida Y."/>
            <person name="Fujiwara M."/>
            <person name="Mori M."/>
            <person name="Tomita M."/>
            <person name="Arakawa K."/>
        </authorList>
    </citation>
    <scope>NUCLEOTIDE SEQUENCE [LARGE SCALE GENOMIC DNA]</scope>
</reference>
<dbReference type="EMBL" id="BGPR01000128">
    <property type="protein sequence ID" value="GBL97243.1"/>
    <property type="molecule type" value="Genomic_DNA"/>
</dbReference>
<proteinExistence type="predicted"/>
<organism evidence="2 3">
    <name type="scientific">Araneus ventricosus</name>
    <name type="common">Orbweaver spider</name>
    <name type="synonym">Epeira ventricosa</name>
    <dbReference type="NCBI Taxonomy" id="182803"/>
    <lineage>
        <taxon>Eukaryota</taxon>
        <taxon>Metazoa</taxon>
        <taxon>Ecdysozoa</taxon>
        <taxon>Arthropoda</taxon>
        <taxon>Chelicerata</taxon>
        <taxon>Arachnida</taxon>
        <taxon>Araneae</taxon>
        <taxon>Araneomorphae</taxon>
        <taxon>Entelegynae</taxon>
        <taxon>Araneoidea</taxon>
        <taxon>Araneidae</taxon>
        <taxon>Araneus</taxon>
    </lineage>
</organism>
<dbReference type="Proteomes" id="UP000499080">
    <property type="component" value="Unassembled WGS sequence"/>
</dbReference>
<feature type="transmembrane region" description="Helical" evidence="1">
    <location>
        <begin position="34"/>
        <end position="50"/>
    </location>
</feature>
<keyword evidence="1" id="KW-0812">Transmembrane</keyword>
<sequence length="96" mass="11169">MRSSLSVYKSSEQLAVTLHTGTSTQVVLYRKLDSSRLFASILIVLIWIMMRRLSMNNWKSQSSCNGACRLNFLPKDDREILSNEFEWFLDAEMDFP</sequence>
<evidence type="ECO:0000256" key="1">
    <source>
        <dbReference type="SAM" id="Phobius"/>
    </source>
</evidence>
<protein>
    <submittedName>
        <fullName evidence="2">Uncharacterized protein</fullName>
    </submittedName>
</protein>
<keyword evidence="1" id="KW-1133">Transmembrane helix</keyword>
<accession>A0A4Y2BZB5</accession>
<dbReference type="AlphaFoldDB" id="A0A4Y2BZB5"/>
<keyword evidence="1" id="KW-0472">Membrane</keyword>
<keyword evidence="3" id="KW-1185">Reference proteome</keyword>
<gene>
    <name evidence="2" type="ORF">AVEN_84947_1</name>
</gene>
<comment type="caution">
    <text evidence="2">The sequence shown here is derived from an EMBL/GenBank/DDBJ whole genome shotgun (WGS) entry which is preliminary data.</text>
</comment>
<evidence type="ECO:0000313" key="2">
    <source>
        <dbReference type="EMBL" id="GBL97243.1"/>
    </source>
</evidence>
<name>A0A4Y2BZB5_ARAVE</name>